<organism evidence="6 7">
    <name type="scientific">Parascaris univalens</name>
    <name type="common">Nematode worm</name>
    <dbReference type="NCBI Taxonomy" id="6257"/>
    <lineage>
        <taxon>Eukaryota</taxon>
        <taxon>Metazoa</taxon>
        <taxon>Ecdysozoa</taxon>
        <taxon>Nematoda</taxon>
        <taxon>Chromadorea</taxon>
        <taxon>Rhabditida</taxon>
        <taxon>Spirurina</taxon>
        <taxon>Ascaridomorpha</taxon>
        <taxon>Ascaridoidea</taxon>
        <taxon>Ascarididae</taxon>
        <taxon>Parascaris</taxon>
    </lineage>
</organism>
<dbReference type="InterPro" id="IPR036188">
    <property type="entry name" value="FAD/NAD-bd_sf"/>
</dbReference>
<dbReference type="Proteomes" id="UP000887569">
    <property type="component" value="Unplaced"/>
</dbReference>
<dbReference type="Gene3D" id="3.30.70.1400">
    <property type="entry name" value="Aminomethyltransferase beta-barrel domains"/>
    <property type="match status" value="1"/>
</dbReference>
<evidence type="ECO:0000313" key="6">
    <source>
        <dbReference type="Proteomes" id="UP000887569"/>
    </source>
</evidence>
<dbReference type="Gene3D" id="3.50.50.60">
    <property type="entry name" value="FAD/NAD(P)-binding domain"/>
    <property type="match status" value="1"/>
</dbReference>
<dbReference type="Gene3D" id="3.30.1360.120">
    <property type="entry name" value="Probable tRNA modification gtpase trme, domain 1"/>
    <property type="match status" value="1"/>
</dbReference>
<feature type="domain" description="FAD dependent oxidoreductase central" evidence="5">
    <location>
        <begin position="406"/>
        <end position="456"/>
    </location>
</feature>
<reference evidence="7" key="1">
    <citation type="submission" date="2022-11" db="UniProtKB">
        <authorList>
            <consortium name="WormBaseParasite"/>
        </authorList>
    </citation>
    <scope>IDENTIFICATION</scope>
</reference>
<protein>
    <submittedName>
        <fullName evidence="7">Dimethylglycine dehydrogenase</fullName>
    </submittedName>
</protein>
<feature type="domain" description="GCVT N-terminal" evidence="3">
    <location>
        <begin position="461"/>
        <end position="730"/>
    </location>
</feature>
<dbReference type="Pfam" id="PF01571">
    <property type="entry name" value="GCV_T"/>
    <property type="match status" value="1"/>
</dbReference>
<dbReference type="PANTHER" id="PTHR43757">
    <property type="entry name" value="AMINOMETHYLTRANSFERASE"/>
    <property type="match status" value="1"/>
</dbReference>
<dbReference type="Pfam" id="PF01266">
    <property type="entry name" value="DAO"/>
    <property type="match status" value="1"/>
</dbReference>
<evidence type="ECO:0000259" key="2">
    <source>
        <dbReference type="Pfam" id="PF01266"/>
    </source>
</evidence>
<dbReference type="SUPFAM" id="SSF51905">
    <property type="entry name" value="FAD/NAD(P)-binding domain"/>
    <property type="match status" value="1"/>
</dbReference>
<dbReference type="SUPFAM" id="SSF101790">
    <property type="entry name" value="Aminomethyltransferase beta-barrel domain"/>
    <property type="match status" value="1"/>
</dbReference>
<dbReference type="WBParaSite" id="PgR027_g113_t01">
    <property type="protein sequence ID" value="PgR027_g113_t01"/>
    <property type="gene ID" value="PgR027_g113"/>
</dbReference>
<dbReference type="Pfam" id="PF16350">
    <property type="entry name" value="FAO_M"/>
    <property type="match status" value="1"/>
</dbReference>
<dbReference type="Pfam" id="PF08669">
    <property type="entry name" value="GCV_T_C"/>
    <property type="match status" value="1"/>
</dbReference>
<feature type="domain" description="FAD dependent oxidoreductase" evidence="2">
    <location>
        <begin position="45"/>
        <end position="403"/>
    </location>
</feature>
<keyword evidence="6" id="KW-1185">Reference proteome</keyword>
<evidence type="ECO:0000313" key="7">
    <source>
        <dbReference type="WBParaSite" id="PgR027_g113_t01"/>
    </source>
</evidence>
<name>A0A915B5Q8_PARUN</name>
<dbReference type="InterPro" id="IPR029043">
    <property type="entry name" value="GcvT/YgfZ_C"/>
</dbReference>
<proteinExistence type="inferred from homology"/>
<feature type="domain" description="Aminomethyltransferase C-terminal" evidence="4">
    <location>
        <begin position="766"/>
        <end position="832"/>
    </location>
</feature>
<accession>A0A915B5Q8</accession>
<dbReference type="Gene3D" id="3.30.9.10">
    <property type="entry name" value="D-Amino Acid Oxidase, subunit A, domain 2"/>
    <property type="match status" value="1"/>
</dbReference>
<dbReference type="GO" id="GO:0005739">
    <property type="term" value="C:mitochondrion"/>
    <property type="evidence" value="ECO:0007669"/>
    <property type="project" value="TreeGrafter"/>
</dbReference>
<evidence type="ECO:0000259" key="3">
    <source>
        <dbReference type="Pfam" id="PF01571"/>
    </source>
</evidence>
<evidence type="ECO:0000259" key="4">
    <source>
        <dbReference type="Pfam" id="PF08669"/>
    </source>
</evidence>
<evidence type="ECO:0000259" key="5">
    <source>
        <dbReference type="Pfam" id="PF16350"/>
    </source>
</evidence>
<dbReference type="InterPro" id="IPR006076">
    <property type="entry name" value="FAD-dep_OxRdtase"/>
</dbReference>
<dbReference type="InterPro" id="IPR006222">
    <property type="entry name" value="GCVT_N"/>
</dbReference>
<dbReference type="PANTHER" id="PTHR43757:SF2">
    <property type="entry name" value="AMINOMETHYLTRANSFERASE, MITOCHONDRIAL"/>
    <property type="match status" value="1"/>
</dbReference>
<dbReference type="SUPFAM" id="SSF54373">
    <property type="entry name" value="FAD-linked reductases, C-terminal domain"/>
    <property type="match status" value="1"/>
</dbReference>
<evidence type="ECO:0000256" key="1">
    <source>
        <dbReference type="ARBA" id="ARBA00008609"/>
    </source>
</evidence>
<dbReference type="InterPro" id="IPR028896">
    <property type="entry name" value="GcvT/YgfZ/DmdA"/>
</dbReference>
<dbReference type="Gene3D" id="2.40.30.110">
    <property type="entry name" value="Aminomethyltransferase beta-barrel domains"/>
    <property type="match status" value="1"/>
</dbReference>
<dbReference type="InterPro" id="IPR032503">
    <property type="entry name" value="FAO_M"/>
</dbReference>
<dbReference type="InterPro" id="IPR027266">
    <property type="entry name" value="TrmE/GcvT-like"/>
</dbReference>
<dbReference type="SUPFAM" id="SSF103025">
    <property type="entry name" value="Folate-binding domain"/>
    <property type="match status" value="1"/>
</dbReference>
<sequence length="840" mass="93759">SFDMTLAALRCVERAALRCVQRTPCIPVSLQSRFASDLPHDAFAVIIGGGVSGTSLAYHLTKRNIKDVVVLEKQTIASGTTWHSPGMVIACHPSHRYRPMVTYSVQLCNRIGEETGVDIKFRQQGTIHLATDETIMKGFRHYVASDYFQEGNVCETILIDPDEVKKLAPIVDTTKVLGALYTRGDGFVDPRALSKALAKGAENGGATIIEHCPPFKLIEQPSGEFIVQLEDGREVKTRNIVNAAGLWANDLARQTNLEIPLVDIEIRYGFIGPIPEVGKLGNIPSIIDHDSTFYVRQMNDDKLYFGAFDKEPTVRDDWRTEMPKDAKVEPNFQRLDSAYKTACKMIPSLKGAPIEANASAITMTPDAYPLVGPVNWRQNYWLQTGYSDGVTSGGGIGKYLADWMVDGEPPTELFETDPNRFSRWSTHKFIADKSRETMSMFFNSANTQRPAGRPTERVSGIYSRLANQGGSFLFRNGWEVAQSFASPNETVLQSMIREYEMATTKCAVVDLTWRGKIEVRGPDSIILLDQVMTNMVPGLGSITSSLMLTRRGNILAPFTIFHHDQYKTNFILLTDPERESRDLYWLQKEAAERKLNVEITIVSEYLASLALVGPLSRDVLQRLTKSDVSDEGFGQRSTKLLRLDNVPAVAARTSTLPGQLSFELFHDRADTLNLYNALMRGGELYGITNCGQAAFNIMRLEHGFKLWGRELTLDTNPFECGLHHLVDLNKKEFIGKTSALELSQKKWNRKLALLACDPLQEGQDWESVPKENEVIRRQGAEERIGQITSGTFSVRLRRPLAYAWVNTDISTDDVLTVDIGGVRSTARLLEKPPAPLPENV</sequence>
<comment type="similarity">
    <text evidence="1">Belongs to the GcvT family.</text>
</comment>
<dbReference type="AlphaFoldDB" id="A0A915B5Q8"/>
<dbReference type="InterPro" id="IPR013977">
    <property type="entry name" value="GcvT_C"/>
</dbReference>